<reference evidence="2 3" key="1">
    <citation type="submission" date="2023-03" db="EMBL/GenBank/DDBJ databases">
        <authorList>
            <person name="Kaur S."/>
            <person name="Espinosa-Saiz D."/>
            <person name="Velazquez E."/>
            <person name="Menendez E."/>
            <person name="diCenzo G.C."/>
        </authorList>
    </citation>
    <scope>NUCLEOTIDE SEQUENCE [LARGE SCALE GENOMIC DNA]</scope>
    <source>
        <strain evidence="2 3">LMG 27395</strain>
    </source>
</reference>
<feature type="transmembrane region" description="Helical" evidence="1">
    <location>
        <begin position="128"/>
        <end position="148"/>
    </location>
</feature>
<keyword evidence="3" id="KW-1185">Reference proteome</keyword>
<name>A0ABY8CWV1_9HYPH</name>
<evidence type="ECO:0000313" key="3">
    <source>
        <dbReference type="Proteomes" id="UP001235547"/>
    </source>
</evidence>
<sequence length="282" mass="29174">MIVKTLLAAIVAGLIAGVFMTAAQELRVTPLILHAEQYEGEAPAATDQPVGEQPAAAAHDQHSFLNLERDAVGKQPNASPHATPNGTSPLGTIFSALSPISPAYAHEHGGEHEEGGIMFGMSRFSGTLLANLVTGAGFSLLLAGISLVIGYPITLANGALWGAFGWLAVHMLPAVGLPPELPGFPAAELGDRQLWWAATVLLSAAGLYLLALRPGILAKVVGLVLIAAPQAYGAPQPLDISSNVPAVLGAEFAVAALATTLAFWIVLGVVSGFINDWFLKTR</sequence>
<organism evidence="2 3">
    <name type="scientific">Sinorhizobium numidicum</name>
    <dbReference type="NCBI Taxonomy" id="680248"/>
    <lineage>
        <taxon>Bacteria</taxon>
        <taxon>Pseudomonadati</taxon>
        <taxon>Pseudomonadota</taxon>
        <taxon>Alphaproteobacteria</taxon>
        <taxon>Hyphomicrobiales</taxon>
        <taxon>Rhizobiaceae</taxon>
        <taxon>Sinorhizobium/Ensifer group</taxon>
        <taxon>Sinorhizobium</taxon>
    </lineage>
</organism>
<feature type="transmembrane region" description="Helical" evidence="1">
    <location>
        <begin position="155"/>
        <end position="174"/>
    </location>
</feature>
<keyword evidence="1" id="KW-0472">Membrane</keyword>
<protein>
    <submittedName>
        <fullName evidence="2">CbtA family protein</fullName>
    </submittedName>
</protein>
<dbReference type="Proteomes" id="UP001235547">
    <property type="component" value="Chromosome 1"/>
</dbReference>
<dbReference type="InterPro" id="IPR012666">
    <property type="entry name" value="CbtA_put"/>
</dbReference>
<dbReference type="Pfam" id="PF09490">
    <property type="entry name" value="CbtA"/>
    <property type="match status" value="1"/>
</dbReference>
<feature type="transmembrane region" description="Helical" evidence="1">
    <location>
        <begin position="216"/>
        <end position="232"/>
    </location>
</feature>
<feature type="transmembrane region" description="Helical" evidence="1">
    <location>
        <begin position="194"/>
        <end position="211"/>
    </location>
</feature>
<dbReference type="RefSeq" id="WP_280733910.1">
    <property type="nucleotide sequence ID" value="NZ_CP120368.1"/>
</dbReference>
<evidence type="ECO:0000313" key="2">
    <source>
        <dbReference type="EMBL" id="WEX83114.1"/>
    </source>
</evidence>
<evidence type="ECO:0000256" key="1">
    <source>
        <dbReference type="SAM" id="Phobius"/>
    </source>
</evidence>
<keyword evidence="1" id="KW-1133">Transmembrane helix</keyword>
<keyword evidence="1" id="KW-0812">Transmembrane</keyword>
<gene>
    <name evidence="2" type="ORF">PYH38_005470</name>
</gene>
<dbReference type="EMBL" id="CP120371">
    <property type="protein sequence ID" value="WEX83114.1"/>
    <property type="molecule type" value="Genomic_DNA"/>
</dbReference>
<feature type="transmembrane region" description="Helical" evidence="1">
    <location>
        <begin position="252"/>
        <end position="274"/>
    </location>
</feature>
<dbReference type="NCBIfam" id="TIGR02458">
    <property type="entry name" value="CbtA"/>
    <property type="match status" value="1"/>
</dbReference>
<proteinExistence type="predicted"/>
<accession>A0ABY8CWV1</accession>